<evidence type="ECO:0000313" key="4">
    <source>
        <dbReference type="Proteomes" id="UP001159428"/>
    </source>
</evidence>
<dbReference type="PANTHER" id="PTHR34605:SF4">
    <property type="entry name" value="DNA ADENINE METHYLTRANSFERASE"/>
    <property type="match status" value="1"/>
</dbReference>
<evidence type="ECO:0000256" key="1">
    <source>
        <dbReference type="ARBA" id="ARBA00023125"/>
    </source>
</evidence>
<gene>
    <name evidence="3" type="ORF">PMEA_00034099</name>
</gene>
<keyword evidence="4" id="KW-1185">Reference proteome</keyword>
<dbReference type="SUPFAM" id="SSF47823">
    <property type="entry name" value="lambda integrase-like, N-terminal domain"/>
    <property type="match status" value="1"/>
</dbReference>
<comment type="caution">
    <text evidence="3">The sequence shown here is derived from an EMBL/GenBank/DDBJ whole genome shotgun (WGS) entry which is preliminary data.</text>
</comment>
<accession>A0AAU9Y1D6</accession>
<evidence type="ECO:0000256" key="2">
    <source>
        <dbReference type="ARBA" id="ARBA00023172"/>
    </source>
</evidence>
<dbReference type="GO" id="GO:0015074">
    <property type="term" value="P:DNA integration"/>
    <property type="evidence" value="ECO:0007669"/>
    <property type="project" value="InterPro"/>
</dbReference>
<keyword evidence="2" id="KW-0233">DNA recombination</keyword>
<dbReference type="SUPFAM" id="SSF56349">
    <property type="entry name" value="DNA breaking-rejoining enzymes"/>
    <property type="match status" value="1"/>
</dbReference>
<dbReference type="PANTHER" id="PTHR34605">
    <property type="entry name" value="PHAGE_INTEGRASE DOMAIN-CONTAINING PROTEIN"/>
    <property type="match status" value="1"/>
</dbReference>
<feature type="non-terminal residue" evidence="3">
    <location>
        <position position="244"/>
    </location>
</feature>
<dbReference type="EMBL" id="CALNXJ010000083">
    <property type="protein sequence ID" value="CAH3162222.1"/>
    <property type="molecule type" value="Genomic_DNA"/>
</dbReference>
<dbReference type="InterPro" id="IPR011010">
    <property type="entry name" value="DNA_brk_join_enz"/>
</dbReference>
<dbReference type="GO" id="GO:0003677">
    <property type="term" value="F:DNA binding"/>
    <property type="evidence" value="ECO:0007669"/>
    <property type="project" value="UniProtKB-KW"/>
</dbReference>
<dbReference type="GO" id="GO:0006310">
    <property type="term" value="P:DNA recombination"/>
    <property type="evidence" value="ECO:0007669"/>
    <property type="project" value="UniProtKB-KW"/>
</dbReference>
<dbReference type="InterPro" id="IPR052925">
    <property type="entry name" value="Phage_Integrase-like_Recomb"/>
</dbReference>
<dbReference type="InterPro" id="IPR010998">
    <property type="entry name" value="Integrase_recombinase_N"/>
</dbReference>
<proteinExistence type="predicted"/>
<dbReference type="AlphaFoldDB" id="A0AAU9Y1D6"/>
<dbReference type="InterPro" id="IPR013762">
    <property type="entry name" value="Integrase-like_cat_sf"/>
</dbReference>
<reference evidence="3 4" key="1">
    <citation type="submission" date="2022-05" db="EMBL/GenBank/DDBJ databases">
        <authorList>
            <consortium name="Genoscope - CEA"/>
            <person name="William W."/>
        </authorList>
    </citation>
    <scope>NUCLEOTIDE SEQUENCE [LARGE SCALE GENOMIC DNA]</scope>
</reference>
<keyword evidence="1" id="KW-0238">DNA-binding</keyword>
<dbReference type="Gene3D" id="1.10.150.130">
    <property type="match status" value="1"/>
</dbReference>
<protein>
    <submittedName>
        <fullName evidence="3">Uncharacterized protein</fullName>
    </submittedName>
</protein>
<sequence length="244" mass="27935">MKCQYAVGTLVVPFWPSAHYWSLIMHRYGDSLVAHVICAAREVLIHGRNHNSLLGSHQFTGYIIALRMEFTEADATAKSYMRVIKKFLDWCKSKQISFELPFPLGVVSLYLFEVQQSCSSSSSVILTHAALKWLHSFVLSLDGNPLDSDFCRSIIESAKRQRSQPIAKKKPITTEIIRNILDIHNKEDSNLKDLRIAAICSLAFAGFLRYDDLCNIVPKHIEFHNDYIRIFLPRSKTDIYREGN</sequence>
<evidence type="ECO:0000313" key="3">
    <source>
        <dbReference type="EMBL" id="CAH3162222.1"/>
    </source>
</evidence>
<dbReference type="Gene3D" id="1.10.443.10">
    <property type="entry name" value="Intergrase catalytic core"/>
    <property type="match status" value="1"/>
</dbReference>
<dbReference type="Proteomes" id="UP001159428">
    <property type="component" value="Unassembled WGS sequence"/>
</dbReference>
<organism evidence="3 4">
    <name type="scientific">Pocillopora meandrina</name>
    <dbReference type="NCBI Taxonomy" id="46732"/>
    <lineage>
        <taxon>Eukaryota</taxon>
        <taxon>Metazoa</taxon>
        <taxon>Cnidaria</taxon>
        <taxon>Anthozoa</taxon>
        <taxon>Hexacorallia</taxon>
        <taxon>Scleractinia</taxon>
        <taxon>Astrocoeniina</taxon>
        <taxon>Pocilloporidae</taxon>
        <taxon>Pocillopora</taxon>
    </lineage>
</organism>
<name>A0AAU9Y1D6_9CNID</name>